<organism evidence="3 4">
    <name type="scientific">Clytia hemisphaerica</name>
    <dbReference type="NCBI Taxonomy" id="252671"/>
    <lineage>
        <taxon>Eukaryota</taxon>
        <taxon>Metazoa</taxon>
        <taxon>Cnidaria</taxon>
        <taxon>Hydrozoa</taxon>
        <taxon>Hydroidolina</taxon>
        <taxon>Leptothecata</taxon>
        <taxon>Obeliida</taxon>
        <taxon>Clytiidae</taxon>
        <taxon>Clytia</taxon>
    </lineage>
</organism>
<feature type="domain" description="BTB" evidence="2">
    <location>
        <begin position="44"/>
        <end position="111"/>
    </location>
</feature>
<dbReference type="RefSeq" id="XP_066933577.1">
    <property type="nucleotide sequence ID" value="XM_067077476.1"/>
</dbReference>
<dbReference type="Pfam" id="PF00651">
    <property type="entry name" value="BTB"/>
    <property type="match status" value="1"/>
</dbReference>
<dbReference type="GeneID" id="136821246"/>
<dbReference type="PANTHER" id="PTHR22744">
    <property type="entry name" value="HELIX LOOP HELIX PROTEIN 21-RELATED"/>
    <property type="match status" value="1"/>
</dbReference>
<dbReference type="OrthoDB" id="437903at2759"/>
<dbReference type="EnsemblMetazoa" id="CLYHEMT008993.2">
    <property type="protein sequence ID" value="CLYHEMP008993.2"/>
    <property type="gene ID" value="CLYHEMG008993"/>
</dbReference>
<sequence length="294" mass="34057">MENTGQASKRRAQPSESDVENEPQAKISNNFDPDAPFSKPWQNSDAVLIVEEKELHVHTNILSMASAVFDKMFNGDFVESQTKRVNLEGKSYEVIESLLSSIYPMENSLEAKTAQICCECSSIDRSVTAFKPFPSRRCVKCNEFFDQDDVQRQQNLKHLQKIYPLAKEYMMDALKERILSQYSQQCYFIMSVSHALDLLETFEVLNLDDEKHTEETEVKDRVIEFLSGHLPNDLKEIKSLLNGRNISLRYQLHLKALALDEALRNLYDKTADQKYKTEAQLFVQDLLYMHSFKY</sequence>
<dbReference type="CDD" id="cd18186">
    <property type="entry name" value="BTB_POZ_ZBTB_KLHL-like"/>
    <property type="match status" value="1"/>
</dbReference>
<evidence type="ECO:0000313" key="4">
    <source>
        <dbReference type="Proteomes" id="UP000594262"/>
    </source>
</evidence>
<proteinExistence type="predicted"/>
<dbReference type="PROSITE" id="PS50097">
    <property type="entry name" value="BTB"/>
    <property type="match status" value="1"/>
</dbReference>
<name>A0A7M5UD84_9CNID</name>
<evidence type="ECO:0000259" key="2">
    <source>
        <dbReference type="PROSITE" id="PS50097"/>
    </source>
</evidence>
<evidence type="ECO:0000313" key="3">
    <source>
        <dbReference type="EnsemblMetazoa" id="CLYHEMP008993.2"/>
    </source>
</evidence>
<dbReference type="SUPFAM" id="SSF54695">
    <property type="entry name" value="POZ domain"/>
    <property type="match status" value="1"/>
</dbReference>
<accession>A0A7M5UD84</accession>
<protein>
    <recommendedName>
        <fullName evidence="2">BTB domain-containing protein</fullName>
    </recommendedName>
</protein>
<dbReference type="InterPro" id="IPR000210">
    <property type="entry name" value="BTB/POZ_dom"/>
</dbReference>
<dbReference type="PANTHER" id="PTHR22744:SF17">
    <property type="entry name" value="BTB DOMAIN-CONTAINING PROTEIN"/>
    <property type="match status" value="1"/>
</dbReference>
<dbReference type="AlphaFoldDB" id="A0A7M5UD84"/>
<dbReference type="SMART" id="SM00225">
    <property type="entry name" value="BTB"/>
    <property type="match status" value="1"/>
</dbReference>
<dbReference type="Proteomes" id="UP000594262">
    <property type="component" value="Unplaced"/>
</dbReference>
<evidence type="ECO:0000256" key="1">
    <source>
        <dbReference type="SAM" id="MobiDB-lite"/>
    </source>
</evidence>
<dbReference type="InterPro" id="IPR011333">
    <property type="entry name" value="SKP1/BTB/POZ_sf"/>
</dbReference>
<keyword evidence="4" id="KW-1185">Reference proteome</keyword>
<reference evidence="3" key="1">
    <citation type="submission" date="2021-01" db="UniProtKB">
        <authorList>
            <consortium name="EnsemblMetazoa"/>
        </authorList>
    </citation>
    <scope>IDENTIFICATION</scope>
</reference>
<feature type="region of interest" description="Disordered" evidence="1">
    <location>
        <begin position="1"/>
        <end position="38"/>
    </location>
</feature>
<dbReference type="Gene3D" id="3.30.710.10">
    <property type="entry name" value="Potassium Channel Kv1.1, Chain A"/>
    <property type="match status" value="1"/>
</dbReference>